<evidence type="ECO:0000313" key="3">
    <source>
        <dbReference type="Proteomes" id="UP001341840"/>
    </source>
</evidence>
<gene>
    <name evidence="2" type="ORF">PIB30_012407</name>
</gene>
<evidence type="ECO:0000313" key="2">
    <source>
        <dbReference type="EMBL" id="MED6119500.1"/>
    </source>
</evidence>
<keyword evidence="1" id="KW-0472">Membrane</keyword>
<protein>
    <recommendedName>
        <fullName evidence="4">Zinc finger GRF-type domain-containing protein</fullName>
    </recommendedName>
</protein>
<organism evidence="2 3">
    <name type="scientific">Stylosanthes scabra</name>
    <dbReference type="NCBI Taxonomy" id="79078"/>
    <lineage>
        <taxon>Eukaryota</taxon>
        <taxon>Viridiplantae</taxon>
        <taxon>Streptophyta</taxon>
        <taxon>Embryophyta</taxon>
        <taxon>Tracheophyta</taxon>
        <taxon>Spermatophyta</taxon>
        <taxon>Magnoliopsida</taxon>
        <taxon>eudicotyledons</taxon>
        <taxon>Gunneridae</taxon>
        <taxon>Pentapetalae</taxon>
        <taxon>rosids</taxon>
        <taxon>fabids</taxon>
        <taxon>Fabales</taxon>
        <taxon>Fabaceae</taxon>
        <taxon>Papilionoideae</taxon>
        <taxon>50 kb inversion clade</taxon>
        <taxon>dalbergioids sensu lato</taxon>
        <taxon>Dalbergieae</taxon>
        <taxon>Pterocarpus clade</taxon>
        <taxon>Stylosanthes</taxon>
    </lineage>
</organism>
<comment type="caution">
    <text evidence="2">The sequence shown here is derived from an EMBL/GenBank/DDBJ whole genome shotgun (WGS) entry which is preliminary data.</text>
</comment>
<evidence type="ECO:0000256" key="1">
    <source>
        <dbReference type="SAM" id="Phobius"/>
    </source>
</evidence>
<keyword evidence="1" id="KW-0812">Transmembrane</keyword>
<name>A0ABU6R510_9FABA</name>
<dbReference type="Proteomes" id="UP001341840">
    <property type="component" value="Unassembled WGS sequence"/>
</dbReference>
<proteinExistence type="predicted"/>
<keyword evidence="1" id="KW-1133">Transmembrane helix</keyword>
<reference evidence="2 3" key="1">
    <citation type="journal article" date="2023" name="Plants (Basel)">
        <title>Bridging the Gap: Combining Genomics and Transcriptomics Approaches to Understand Stylosanthes scabra, an Orphan Legume from the Brazilian Caatinga.</title>
        <authorList>
            <person name="Ferreira-Neto J.R.C."/>
            <person name="da Silva M.D."/>
            <person name="Binneck E."/>
            <person name="de Melo N.F."/>
            <person name="da Silva R.H."/>
            <person name="de Melo A.L.T.M."/>
            <person name="Pandolfi V."/>
            <person name="Bustamante F.O."/>
            <person name="Brasileiro-Vidal A.C."/>
            <person name="Benko-Iseppon A.M."/>
        </authorList>
    </citation>
    <scope>NUCLEOTIDE SEQUENCE [LARGE SCALE GENOMIC DNA]</scope>
    <source>
        <tissue evidence="2">Leaves</tissue>
    </source>
</reference>
<keyword evidence="3" id="KW-1185">Reference proteome</keyword>
<feature type="transmembrane region" description="Helical" evidence="1">
    <location>
        <begin position="131"/>
        <end position="151"/>
    </location>
</feature>
<dbReference type="EMBL" id="JASCZI010030239">
    <property type="protein sequence ID" value="MED6119500.1"/>
    <property type="molecule type" value="Genomic_DNA"/>
</dbReference>
<accession>A0ABU6R510</accession>
<sequence>MATPQRQKSTSSQSCSSACVGSPSFVKNRKKKFEYNNGKCLHSLDAVMLEFGTQLNPGGFFLRCPLWERANLRCDYFIWVDEIGDGGKTMGSHKRIDESHQKTNCSNEDVMKLIHTISLMGEELKFIKKQIHCIFVGFGVLDLMLLMYLIMK</sequence>
<evidence type="ECO:0008006" key="4">
    <source>
        <dbReference type="Google" id="ProtNLM"/>
    </source>
</evidence>